<name>A0A0C9Y7V8_9AGAR</name>
<evidence type="ECO:0000313" key="2">
    <source>
        <dbReference type="Proteomes" id="UP000054477"/>
    </source>
</evidence>
<gene>
    <name evidence="1" type="ORF">K443DRAFT_674582</name>
</gene>
<dbReference type="HOGENOM" id="CLU_180938_0_0_1"/>
<dbReference type="Proteomes" id="UP000054477">
    <property type="component" value="Unassembled WGS sequence"/>
</dbReference>
<sequence length="71" mass="8020">MSLDFQLHILKTSENGYEEAANDFDPFELLKLIPHDPFSHFSLPNSYFSAGRSGVLALRPALFIASFMLED</sequence>
<dbReference type="EMBL" id="KN838554">
    <property type="protein sequence ID" value="KIK06307.1"/>
    <property type="molecule type" value="Genomic_DNA"/>
</dbReference>
<proteinExistence type="predicted"/>
<organism evidence="1 2">
    <name type="scientific">Laccaria amethystina LaAM-08-1</name>
    <dbReference type="NCBI Taxonomy" id="1095629"/>
    <lineage>
        <taxon>Eukaryota</taxon>
        <taxon>Fungi</taxon>
        <taxon>Dikarya</taxon>
        <taxon>Basidiomycota</taxon>
        <taxon>Agaricomycotina</taxon>
        <taxon>Agaricomycetes</taxon>
        <taxon>Agaricomycetidae</taxon>
        <taxon>Agaricales</taxon>
        <taxon>Agaricineae</taxon>
        <taxon>Hydnangiaceae</taxon>
        <taxon>Laccaria</taxon>
    </lineage>
</organism>
<reference evidence="2" key="2">
    <citation type="submission" date="2015-01" db="EMBL/GenBank/DDBJ databases">
        <title>Evolutionary Origins and Diversification of the Mycorrhizal Mutualists.</title>
        <authorList>
            <consortium name="DOE Joint Genome Institute"/>
            <consortium name="Mycorrhizal Genomics Consortium"/>
            <person name="Kohler A."/>
            <person name="Kuo A."/>
            <person name="Nagy L.G."/>
            <person name="Floudas D."/>
            <person name="Copeland A."/>
            <person name="Barry K.W."/>
            <person name="Cichocki N."/>
            <person name="Veneault-Fourrey C."/>
            <person name="LaButti K."/>
            <person name="Lindquist E.A."/>
            <person name="Lipzen A."/>
            <person name="Lundell T."/>
            <person name="Morin E."/>
            <person name="Murat C."/>
            <person name="Riley R."/>
            <person name="Ohm R."/>
            <person name="Sun H."/>
            <person name="Tunlid A."/>
            <person name="Henrissat B."/>
            <person name="Grigoriev I.V."/>
            <person name="Hibbett D.S."/>
            <person name="Martin F."/>
        </authorList>
    </citation>
    <scope>NUCLEOTIDE SEQUENCE [LARGE SCALE GENOMIC DNA]</scope>
    <source>
        <strain evidence="2">LaAM-08-1</strain>
    </source>
</reference>
<reference evidence="1 2" key="1">
    <citation type="submission" date="2014-04" db="EMBL/GenBank/DDBJ databases">
        <authorList>
            <consortium name="DOE Joint Genome Institute"/>
            <person name="Kuo A."/>
            <person name="Kohler A."/>
            <person name="Nagy L.G."/>
            <person name="Floudas D."/>
            <person name="Copeland A."/>
            <person name="Barry K.W."/>
            <person name="Cichocki N."/>
            <person name="Veneault-Fourrey C."/>
            <person name="LaButti K."/>
            <person name="Lindquist E.A."/>
            <person name="Lipzen A."/>
            <person name="Lundell T."/>
            <person name="Morin E."/>
            <person name="Murat C."/>
            <person name="Sun H."/>
            <person name="Tunlid A."/>
            <person name="Henrissat B."/>
            <person name="Grigoriev I.V."/>
            <person name="Hibbett D.S."/>
            <person name="Martin F."/>
            <person name="Nordberg H.P."/>
            <person name="Cantor M.N."/>
            <person name="Hua S.X."/>
        </authorList>
    </citation>
    <scope>NUCLEOTIDE SEQUENCE [LARGE SCALE GENOMIC DNA]</scope>
    <source>
        <strain evidence="1 2">LaAM-08-1</strain>
    </source>
</reference>
<accession>A0A0C9Y7V8</accession>
<dbReference type="AlphaFoldDB" id="A0A0C9Y7V8"/>
<protein>
    <submittedName>
        <fullName evidence="1">Uncharacterized protein</fullName>
    </submittedName>
</protein>
<evidence type="ECO:0000313" key="1">
    <source>
        <dbReference type="EMBL" id="KIK06307.1"/>
    </source>
</evidence>
<keyword evidence="2" id="KW-1185">Reference proteome</keyword>